<keyword evidence="2" id="KW-1185">Reference proteome</keyword>
<dbReference type="Proteomes" id="UP001157418">
    <property type="component" value="Unassembled WGS sequence"/>
</dbReference>
<dbReference type="AlphaFoldDB" id="A0AAU9N2I4"/>
<organism evidence="1 2">
    <name type="scientific">Lactuca virosa</name>
    <dbReference type="NCBI Taxonomy" id="75947"/>
    <lineage>
        <taxon>Eukaryota</taxon>
        <taxon>Viridiplantae</taxon>
        <taxon>Streptophyta</taxon>
        <taxon>Embryophyta</taxon>
        <taxon>Tracheophyta</taxon>
        <taxon>Spermatophyta</taxon>
        <taxon>Magnoliopsida</taxon>
        <taxon>eudicotyledons</taxon>
        <taxon>Gunneridae</taxon>
        <taxon>Pentapetalae</taxon>
        <taxon>asterids</taxon>
        <taxon>campanulids</taxon>
        <taxon>Asterales</taxon>
        <taxon>Asteraceae</taxon>
        <taxon>Cichorioideae</taxon>
        <taxon>Cichorieae</taxon>
        <taxon>Lactucinae</taxon>
        <taxon>Lactuca</taxon>
    </lineage>
</organism>
<dbReference type="EMBL" id="CAKMRJ010003334">
    <property type="protein sequence ID" value="CAH1432982.1"/>
    <property type="molecule type" value="Genomic_DNA"/>
</dbReference>
<evidence type="ECO:0000313" key="1">
    <source>
        <dbReference type="EMBL" id="CAH1432982.1"/>
    </source>
</evidence>
<evidence type="ECO:0000313" key="2">
    <source>
        <dbReference type="Proteomes" id="UP001157418"/>
    </source>
</evidence>
<sequence>MEIGCEYLLHLHSPFSDPTTIGNRILGLSVMLLMLVASSMKVVNTIFALNVGDYVASQAVHSLHVGKYVVFGHICPYPCFLVVLEVGNFNLQVESAKTSPLFGLISSALEAKKSSQLRRNISSRCIKEVNNLQRKFQVS</sequence>
<comment type="caution">
    <text evidence="1">The sequence shown here is derived from an EMBL/GenBank/DDBJ whole genome shotgun (WGS) entry which is preliminary data.</text>
</comment>
<protein>
    <submittedName>
        <fullName evidence="1">Uncharacterized protein</fullName>
    </submittedName>
</protein>
<name>A0AAU9N2I4_9ASTR</name>
<accession>A0AAU9N2I4</accession>
<proteinExistence type="predicted"/>
<gene>
    <name evidence="1" type="ORF">LVIROSA_LOCUS19599</name>
</gene>
<reference evidence="1 2" key="1">
    <citation type="submission" date="2022-01" db="EMBL/GenBank/DDBJ databases">
        <authorList>
            <person name="Xiong W."/>
            <person name="Schranz E."/>
        </authorList>
    </citation>
    <scope>NUCLEOTIDE SEQUENCE [LARGE SCALE GENOMIC DNA]</scope>
</reference>